<name>A0AB34J7A1_PRYPA</name>
<keyword evidence="2" id="KW-1185">Reference proteome</keyword>
<sequence>MRLTGTSVHSGFVPPCYRAVSAVVEVRGLRRGAEEASRREMRGRTTLPLLCAALALTWHPVDAREARLAAGAEKGGAVRAERERGSIFDVPEGDEAVEEADAEWAAEASAIAAEMRAHIARAKKRMQADLIGSDRNLIVQGVVGVVNFFRSKYFRNVRRSLLTFACAWLWYVLNTKTYTPPEYDD</sequence>
<gene>
    <name evidence="1" type="ORF">AB1Y20_003690</name>
</gene>
<dbReference type="AlphaFoldDB" id="A0AB34J7A1"/>
<comment type="caution">
    <text evidence="1">The sequence shown here is derived from an EMBL/GenBank/DDBJ whole genome shotgun (WGS) entry which is preliminary data.</text>
</comment>
<proteinExistence type="predicted"/>
<protein>
    <submittedName>
        <fullName evidence="1">Uncharacterized protein</fullName>
    </submittedName>
</protein>
<dbReference type="Proteomes" id="UP001515480">
    <property type="component" value="Unassembled WGS sequence"/>
</dbReference>
<organism evidence="1 2">
    <name type="scientific">Prymnesium parvum</name>
    <name type="common">Toxic golden alga</name>
    <dbReference type="NCBI Taxonomy" id="97485"/>
    <lineage>
        <taxon>Eukaryota</taxon>
        <taxon>Haptista</taxon>
        <taxon>Haptophyta</taxon>
        <taxon>Prymnesiophyceae</taxon>
        <taxon>Prymnesiales</taxon>
        <taxon>Prymnesiaceae</taxon>
        <taxon>Prymnesium</taxon>
    </lineage>
</organism>
<dbReference type="EMBL" id="JBGBPQ010000012">
    <property type="protein sequence ID" value="KAL1514596.1"/>
    <property type="molecule type" value="Genomic_DNA"/>
</dbReference>
<reference evidence="1 2" key="1">
    <citation type="journal article" date="2024" name="Science">
        <title>Giant polyketide synthase enzymes in the biosynthesis of giant marine polyether toxins.</title>
        <authorList>
            <person name="Fallon T.R."/>
            <person name="Shende V.V."/>
            <person name="Wierzbicki I.H."/>
            <person name="Pendleton A.L."/>
            <person name="Watervoot N.F."/>
            <person name="Auber R.P."/>
            <person name="Gonzalez D.J."/>
            <person name="Wisecaver J.H."/>
            <person name="Moore B.S."/>
        </authorList>
    </citation>
    <scope>NUCLEOTIDE SEQUENCE [LARGE SCALE GENOMIC DNA]</scope>
    <source>
        <strain evidence="1 2">12B1</strain>
    </source>
</reference>
<accession>A0AB34J7A1</accession>
<evidence type="ECO:0000313" key="1">
    <source>
        <dbReference type="EMBL" id="KAL1514596.1"/>
    </source>
</evidence>
<evidence type="ECO:0000313" key="2">
    <source>
        <dbReference type="Proteomes" id="UP001515480"/>
    </source>
</evidence>